<dbReference type="Proteomes" id="UP000294843">
    <property type="component" value="Unassembled WGS sequence"/>
</dbReference>
<sequence>MRIVLISMGIVSTLLGLIGVILPLLPTTPFLLLAAICFARSSDRFHDWLISTKVYRAYVLEFQRNKGFTFRQKLKMLLSLYIVVGFSIWMIEHLYIRIGLIIMVILQTFVLFAFIRTLPASKDNG</sequence>
<keyword evidence="3" id="KW-1185">Reference proteome</keyword>
<proteinExistence type="predicted"/>
<keyword evidence="1" id="KW-0812">Transmembrane</keyword>
<dbReference type="PANTHER" id="PTHR35813">
    <property type="entry name" value="INNER MEMBRANE PROTEIN YBAN"/>
    <property type="match status" value="1"/>
</dbReference>
<accession>A0A4R6C1M9</accession>
<protein>
    <submittedName>
        <fullName evidence="2">DUF454 domain-containing protein</fullName>
    </submittedName>
</protein>
<reference evidence="2 3" key="1">
    <citation type="submission" date="2019-01" db="EMBL/GenBank/DDBJ databases">
        <title>Draft genome sequences of the type strains of six Macrococcus species.</title>
        <authorList>
            <person name="Mazhar S."/>
            <person name="Altermann E."/>
            <person name="Hill C."/>
            <person name="Mcauliffe O."/>
        </authorList>
    </citation>
    <scope>NUCLEOTIDE SEQUENCE [LARGE SCALE GENOMIC DNA]</scope>
    <source>
        <strain evidence="2 3">ATCC 51825</strain>
    </source>
</reference>
<evidence type="ECO:0000256" key="1">
    <source>
        <dbReference type="SAM" id="Phobius"/>
    </source>
</evidence>
<dbReference type="RefSeq" id="WP_133451248.1">
    <property type="nucleotide sequence ID" value="NZ_SCWF01000002.1"/>
</dbReference>
<keyword evidence="1" id="KW-1133">Transmembrane helix</keyword>
<organism evidence="2 3">
    <name type="scientific">Macrococcus bovicus</name>
    <dbReference type="NCBI Taxonomy" id="69968"/>
    <lineage>
        <taxon>Bacteria</taxon>
        <taxon>Bacillati</taxon>
        <taxon>Bacillota</taxon>
        <taxon>Bacilli</taxon>
        <taxon>Bacillales</taxon>
        <taxon>Staphylococcaceae</taxon>
        <taxon>Macrococcus</taxon>
    </lineage>
</organism>
<dbReference type="OrthoDB" id="345900at2"/>
<dbReference type="GO" id="GO:0005886">
    <property type="term" value="C:plasma membrane"/>
    <property type="evidence" value="ECO:0007669"/>
    <property type="project" value="TreeGrafter"/>
</dbReference>
<feature type="transmembrane region" description="Helical" evidence="1">
    <location>
        <begin position="97"/>
        <end position="115"/>
    </location>
</feature>
<keyword evidence="1" id="KW-0472">Membrane</keyword>
<gene>
    <name evidence="2" type="ORF">ERX55_03675</name>
</gene>
<evidence type="ECO:0000313" key="2">
    <source>
        <dbReference type="EMBL" id="TDM15050.1"/>
    </source>
</evidence>
<dbReference type="InterPro" id="IPR007401">
    <property type="entry name" value="DUF454"/>
</dbReference>
<dbReference type="EMBL" id="SCWF01000002">
    <property type="protein sequence ID" value="TDM15050.1"/>
    <property type="molecule type" value="Genomic_DNA"/>
</dbReference>
<comment type="caution">
    <text evidence="2">The sequence shown here is derived from an EMBL/GenBank/DDBJ whole genome shotgun (WGS) entry which is preliminary data.</text>
</comment>
<feature type="transmembrane region" description="Helical" evidence="1">
    <location>
        <begin position="74"/>
        <end position="91"/>
    </location>
</feature>
<feature type="transmembrane region" description="Helical" evidence="1">
    <location>
        <begin position="6"/>
        <end position="39"/>
    </location>
</feature>
<dbReference type="AlphaFoldDB" id="A0A4R6C1M9"/>
<name>A0A4R6C1M9_9STAP</name>
<dbReference type="PANTHER" id="PTHR35813:SF1">
    <property type="entry name" value="INNER MEMBRANE PROTEIN YBAN"/>
    <property type="match status" value="1"/>
</dbReference>
<dbReference type="Pfam" id="PF04304">
    <property type="entry name" value="DUF454"/>
    <property type="match status" value="1"/>
</dbReference>
<dbReference type="PIRSF" id="PIRSF016789">
    <property type="entry name" value="DUF454"/>
    <property type="match status" value="1"/>
</dbReference>
<evidence type="ECO:0000313" key="3">
    <source>
        <dbReference type="Proteomes" id="UP000294843"/>
    </source>
</evidence>